<evidence type="ECO:0000313" key="2">
    <source>
        <dbReference type="Proteomes" id="UP000006075"/>
    </source>
</evidence>
<organism evidence="1 2">
    <name type="scientific">Winkia neuii BV029A5</name>
    <dbReference type="NCBI Taxonomy" id="888439"/>
    <lineage>
        <taxon>Bacteria</taxon>
        <taxon>Bacillati</taxon>
        <taxon>Actinomycetota</taxon>
        <taxon>Actinomycetes</taxon>
        <taxon>Actinomycetales</taxon>
        <taxon>Actinomycetaceae</taxon>
        <taxon>Winkia</taxon>
    </lineage>
</organism>
<dbReference type="PATRIC" id="fig|888439.3.peg.1607"/>
<reference evidence="1 2" key="1">
    <citation type="submission" date="2012-07" db="EMBL/GenBank/DDBJ databases">
        <title>The Genome Sequence of Actinomyces neuii subsp. anitratus BVS029A5.</title>
        <authorList>
            <consortium name="The Broad Institute Genome Sequencing Platform"/>
            <person name="Earl A."/>
            <person name="Ward D."/>
            <person name="Feldgarden M."/>
            <person name="Gevers D."/>
            <person name="Saerens B."/>
            <person name="Vaneechoutte M."/>
            <person name="Walker B."/>
            <person name="Young S.K."/>
            <person name="Zeng Q."/>
            <person name="Gargeya S."/>
            <person name="Fitzgerald M."/>
            <person name="Haas B."/>
            <person name="Abouelleil A."/>
            <person name="Alvarado L."/>
            <person name="Arachchi H.M."/>
            <person name="Berlin A."/>
            <person name="Chapman S.B."/>
            <person name="Goldberg J."/>
            <person name="Griggs A."/>
            <person name="Gujja S."/>
            <person name="Hansen M."/>
            <person name="Howarth C."/>
            <person name="Imamovic A."/>
            <person name="Larimer J."/>
            <person name="McCowen C."/>
            <person name="Montmayeur A."/>
            <person name="Murphy C."/>
            <person name="Neiman D."/>
            <person name="Pearson M."/>
            <person name="Priest M."/>
            <person name="Roberts A."/>
            <person name="Saif S."/>
            <person name="Shea T."/>
            <person name="Sisk P."/>
            <person name="Sykes S."/>
            <person name="Wortman J."/>
            <person name="Nusbaum C."/>
            <person name="Birren B."/>
        </authorList>
    </citation>
    <scope>NUCLEOTIDE SEQUENCE [LARGE SCALE GENOMIC DNA]</scope>
    <source>
        <strain evidence="1 2">BVS029A5</strain>
    </source>
</reference>
<sequence length="89" mass="9959">MEVTSSTPPSSRVGTECSQFAEAAIADYVFSDQKPTAVIDRELAKIIEKDYAAIKRESEQRQLREDDVALMARMGNASRGANKYCREKK</sequence>
<gene>
    <name evidence="1" type="ORF">HMPREF9240_01599</name>
</gene>
<name>K0YN86_9ACTO</name>
<dbReference type="Proteomes" id="UP000006075">
    <property type="component" value="Unassembled WGS sequence"/>
</dbReference>
<dbReference type="EMBL" id="AGWP01000009">
    <property type="protein sequence ID" value="EJZ85112.1"/>
    <property type="molecule type" value="Genomic_DNA"/>
</dbReference>
<accession>K0YN86</accession>
<dbReference type="AlphaFoldDB" id="K0YN86"/>
<dbReference type="HOGENOM" id="CLU_2448045_0_0_11"/>
<protein>
    <submittedName>
        <fullName evidence="1">Uncharacterized protein</fullName>
    </submittedName>
</protein>
<evidence type="ECO:0000313" key="1">
    <source>
        <dbReference type="EMBL" id="EJZ85112.1"/>
    </source>
</evidence>
<keyword evidence="2" id="KW-1185">Reference proteome</keyword>
<comment type="caution">
    <text evidence="1">The sequence shown here is derived from an EMBL/GenBank/DDBJ whole genome shotgun (WGS) entry which is preliminary data.</text>
</comment>
<proteinExistence type="predicted"/>